<name>A0A2P5EQ32_TREOI</name>
<evidence type="ECO:0000313" key="3">
    <source>
        <dbReference type="Proteomes" id="UP000237000"/>
    </source>
</evidence>
<evidence type="ECO:0000256" key="1">
    <source>
        <dbReference type="SAM" id="MobiDB-lite"/>
    </source>
</evidence>
<gene>
    <name evidence="2" type="ORF">TorRG33x02_166220</name>
</gene>
<keyword evidence="3" id="KW-1185">Reference proteome</keyword>
<sequence length="75" mass="8706">MFSPNQSENRPSSHDQPWQLRPRLGPGLRPKLYHGDSARRHRRLCRDHRLIHHDAVARNRSGRTAITSPDLSCTM</sequence>
<evidence type="ECO:0000313" key="2">
    <source>
        <dbReference type="EMBL" id="PON87629.1"/>
    </source>
</evidence>
<comment type="caution">
    <text evidence="2">The sequence shown here is derived from an EMBL/GenBank/DDBJ whole genome shotgun (WGS) entry which is preliminary data.</text>
</comment>
<accession>A0A2P5EQ32</accession>
<feature type="compositionally biased region" description="Polar residues" evidence="1">
    <location>
        <begin position="1"/>
        <end position="16"/>
    </location>
</feature>
<dbReference type="Proteomes" id="UP000237000">
    <property type="component" value="Unassembled WGS sequence"/>
</dbReference>
<reference evidence="3" key="1">
    <citation type="submission" date="2016-06" db="EMBL/GenBank/DDBJ databases">
        <title>Parallel loss of symbiosis genes in relatives of nitrogen-fixing non-legume Parasponia.</title>
        <authorList>
            <person name="Van Velzen R."/>
            <person name="Holmer R."/>
            <person name="Bu F."/>
            <person name="Rutten L."/>
            <person name="Van Zeijl A."/>
            <person name="Liu W."/>
            <person name="Santuari L."/>
            <person name="Cao Q."/>
            <person name="Sharma T."/>
            <person name="Shen D."/>
            <person name="Roswanjaya Y."/>
            <person name="Wardhani T."/>
            <person name="Kalhor M.S."/>
            <person name="Jansen J."/>
            <person name="Van den Hoogen J."/>
            <person name="Gungor B."/>
            <person name="Hartog M."/>
            <person name="Hontelez J."/>
            <person name="Verver J."/>
            <person name="Yang W.-C."/>
            <person name="Schijlen E."/>
            <person name="Repin R."/>
            <person name="Schilthuizen M."/>
            <person name="Schranz E."/>
            <person name="Heidstra R."/>
            <person name="Miyata K."/>
            <person name="Fedorova E."/>
            <person name="Kohlen W."/>
            <person name="Bisseling T."/>
            <person name="Smit S."/>
            <person name="Geurts R."/>
        </authorList>
    </citation>
    <scope>NUCLEOTIDE SEQUENCE [LARGE SCALE GENOMIC DNA]</scope>
    <source>
        <strain evidence="3">cv. RG33-2</strain>
    </source>
</reference>
<dbReference type="EMBL" id="JXTC01000115">
    <property type="protein sequence ID" value="PON87629.1"/>
    <property type="molecule type" value="Genomic_DNA"/>
</dbReference>
<proteinExistence type="predicted"/>
<dbReference type="InParanoid" id="A0A2P5EQ32"/>
<protein>
    <submittedName>
        <fullName evidence="2">Uncharacterized protein</fullName>
    </submittedName>
</protein>
<organism evidence="2 3">
    <name type="scientific">Trema orientale</name>
    <name type="common">Charcoal tree</name>
    <name type="synonym">Celtis orientalis</name>
    <dbReference type="NCBI Taxonomy" id="63057"/>
    <lineage>
        <taxon>Eukaryota</taxon>
        <taxon>Viridiplantae</taxon>
        <taxon>Streptophyta</taxon>
        <taxon>Embryophyta</taxon>
        <taxon>Tracheophyta</taxon>
        <taxon>Spermatophyta</taxon>
        <taxon>Magnoliopsida</taxon>
        <taxon>eudicotyledons</taxon>
        <taxon>Gunneridae</taxon>
        <taxon>Pentapetalae</taxon>
        <taxon>rosids</taxon>
        <taxon>fabids</taxon>
        <taxon>Rosales</taxon>
        <taxon>Cannabaceae</taxon>
        <taxon>Trema</taxon>
    </lineage>
</organism>
<dbReference type="AlphaFoldDB" id="A0A2P5EQ32"/>
<feature type="region of interest" description="Disordered" evidence="1">
    <location>
        <begin position="1"/>
        <end position="39"/>
    </location>
</feature>